<dbReference type="EMBL" id="DUJS01000003">
    <property type="protein sequence ID" value="HII70278.1"/>
    <property type="molecule type" value="Genomic_DNA"/>
</dbReference>
<protein>
    <submittedName>
        <fullName evidence="1">DUF2119 family protein</fullName>
    </submittedName>
</protein>
<dbReference type="OMA" id="HRYYESE"/>
<sequence>MSANDHPIRRPVAVYGVHGDEGRALEPVVRRVLPEGFRVSRVFENGPYVSTVDPSFHRSEVGARWRRVVEDLRPFDTYVELHCYRPRAYRKLTAERRSGGVPGLVDFGAGVLLGSVPRQHKRILGDVLTLTLEVPRRPSDRALRVVSEILGLIPGRTRGEFVKELRRRFPEATEEALRRFRSYYPDRDPF</sequence>
<name>A0A832WAN7_9EURY</name>
<dbReference type="Pfam" id="PF09892">
    <property type="entry name" value="DUF2119"/>
    <property type="match status" value="1"/>
</dbReference>
<dbReference type="RefSeq" id="WP_011019761.1">
    <property type="nucleotide sequence ID" value="NZ_DUJS01000003.1"/>
</dbReference>
<dbReference type="Proteomes" id="UP000619545">
    <property type="component" value="Unassembled WGS sequence"/>
</dbReference>
<dbReference type="GeneID" id="1477988"/>
<evidence type="ECO:0000313" key="2">
    <source>
        <dbReference type="Proteomes" id="UP000619545"/>
    </source>
</evidence>
<dbReference type="InterPro" id="IPR019218">
    <property type="entry name" value="DUF2119"/>
</dbReference>
<dbReference type="PIRSF" id="PIRSF005919">
    <property type="entry name" value="UCP005919"/>
    <property type="match status" value="1"/>
</dbReference>
<proteinExistence type="predicted"/>
<gene>
    <name evidence="1" type="ORF">HA336_03480</name>
</gene>
<accession>A0A832WAN7</accession>
<organism evidence="1 2">
    <name type="scientific">Methanopyrus kandleri</name>
    <dbReference type="NCBI Taxonomy" id="2320"/>
    <lineage>
        <taxon>Archaea</taxon>
        <taxon>Methanobacteriati</taxon>
        <taxon>Methanobacteriota</taxon>
        <taxon>Methanomada group</taxon>
        <taxon>Methanopyri</taxon>
        <taxon>Methanopyrales</taxon>
        <taxon>Methanopyraceae</taxon>
        <taxon>Methanopyrus</taxon>
    </lineage>
</organism>
<comment type="caution">
    <text evidence="1">The sequence shown here is derived from an EMBL/GenBank/DDBJ whole genome shotgun (WGS) entry which is preliminary data.</text>
</comment>
<evidence type="ECO:0000313" key="1">
    <source>
        <dbReference type="EMBL" id="HII70278.1"/>
    </source>
</evidence>
<dbReference type="AlphaFoldDB" id="A0A832WAN7"/>
<reference evidence="1" key="1">
    <citation type="journal article" date="2020" name="bioRxiv">
        <title>A rank-normalized archaeal taxonomy based on genome phylogeny resolves widespread incomplete and uneven classifications.</title>
        <authorList>
            <person name="Rinke C."/>
            <person name="Chuvochina M."/>
            <person name="Mussig A.J."/>
            <person name="Chaumeil P.-A."/>
            <person name="Waite D.W."/>
            <person name="Whitman W.B."/>
            <person name="Parks D.H."/>
            <person name="Hugenholtz P."/>
        </authorList>
    </citation>
    <scope>NUCLEOTIDE SEQUENCE</scope>
    <source>
        <strain evidence="1">UBA8853</strain>
    </source>
</reference>